<keyword evidence="8" id="KW-1185">Reference proteome</keyword>
<dbReference type="InterPro" id="IPR007348">
    <property type="entry name" value="CopC_dom"/>
</dbReference>
<dbReference type="GO" id="GO:0042597">
    <property type="term" value="C:periplasmic space"/>
    <property type="evidence" value="ECO:0007669"/>
    <property type="project" value="InterPro"/>
</dbReference>
<dbReference type="InterPro" id="IPR014756">
    <property type="entry name" value="Ig_E-set"/>
</dbReference>
<dbReference type="AlphaFoldDB" id="A0A939LYI9"/>
<feature type="transmembrane region" description="Helical" evidence="4">
    <location>
        <begin position="180"/>
        <end position="203"/>
    </location>
</feature>
<comment type="caution">
    <text evidence="7">The sequence shown here is derived from an EMBL/GenBank/DDBJ whole genome shotgun (WGS) entry which is preliminary data.</text>
</comment>
<keyword evidence="1 5" id="KW-0732">Signal</keyword>
<evidence type="ECO:0000259" key="6">
    <source>
        <dbReference type="Pfam" id="PF04234"/>
    </source>
</evidence>
<dbReference type="Pfam" id="PF04234">
    <property type="entry name" value="CopC"/>
    <property type="match status" value="1"/>
</dbReference>
<dbReference type="SUPFAM" id="SSF81296">
    <property type="entry name" value="E set domains"/>
    <property type="match status" value="1"/>
</dbReference>
<keyword evidence="4" id="KW-1133">Transmembrane helix</keyword>
<sequence length="233" mass="23114">MSRTSRPAPRPARVGRRIARAAGAALIAAVAATSIASPALAHDELVDRTVTVDPSTGTVDDITLTFSDSIIEVGTEIVVTGSDGADATDGEPQVSGPRVVQPLAADLPDGDYAVAWRVVSSDGHPIEGSFTLQAAGADSAILEADPRFEDGASAASDASEQAAEHDHAAEGEGSEGGAPVGALIAVIVGGAAVIAGGLAAATAGRKRRARGMAADTERTDGAGSAAQGEEDRA</sequence>
<accession>A0A939LYI9</accession>
<keyword evidence="4" id="KW-0472">Membrane</keyword>
<gene>
    <name evidence="7" type="ORF">J4H91_00600</name>
</gene>
<dbReference type="EMBL" id="JAGDYL010000001">
    <property type="protein sequence ID" value="MBO1803820.1"/>
    <property type="molecule type" value="Genomic_DNA"/>
</dbReference>
<dbReference type="Proteomes" id="UP000664398">
    <property type="component" value="Unassembled WGS sequence"/>
</dbReference>
<feature type="region of interest" description="Disordered" evidence="3">
    <location>
        <begin position="150"/>
        <end position="176"/>
    </location>
</feature>
<dbReference type="GO" id="GO:0005507">
    <property type="term" value="F:copper ion binding"/>
    <property type="evidence" value="ECO:0007669"/>
    <property type="project" value="InterPro"/>
</dbReference>
<keyword evidence="4" id="KW-0812">Transmembrane</keyword>
<dbReference type="RefSeq" id="WP_208044308.1">
    <property type="nucleotide sequence ID" value="NZ_JAGDYL010000001.1"/>
</dbReference>
<feature type="compositionally biased region" description="Low complexity" evidence="3">
    <location>
        <begin position="151"/>
        <end position="161"/>
    </location>
</feature>
<name>A0A939LYI9_9MICO</name>
<evidence type="ECO:0000256" key="3">
    <source>
        <dbReference type="SAM" id="MobiDB-lite"/>
    </source>
</evidence>
<feature type="region of interest" description="Disordered" evidence="3">
    <location>
        <begin position="201"/>
        <end position="233"/>
    </location>
</feature>
<evidence type="ECO:0000256" key="1">
    <source>
        <dbReference type="ARBA" id="ARBA00022729"/>
    </source>
</evidence>
<dbReference type="InterPro" id="IPR014755">
    <property type="entry name" value="Cu-Rt/internalin_Ig-like"/>
</dbReference>
<feature type="signal peptide" evidence="5">
    <location>
        <begin position="1"/>
        <end position="41"/>
    </location>
</feature>
<organism evidence="7 8">
    <name type="scientific">Leucobacter ruminantium</name>
    <dbReference type="NCBI Taxonomy" id="1289170"/>
    <lineage>
        <taxon>Bacteria</taxon>
        <taxon>Bacillati</taxon>
        <taxon>Actinomycetota</taxon>
        <taxon>Actinomycetes</taxon>
        <taxon>Micrococcales</taxon>
        <taxon>Microbacteriaceae</taxon>
        <taxon>Leucobacter</taxon>
    </lineage>
</organism>
<evidence type="ECO:0000313" key="7">
    <source>
        <dbReference type="EMBL" id="MBO1803820.1"/>
    </source>
</evidence>
<protein>
    <submittedName>
        <fullName evidence="7">Copper resistance protein CopC</fullName>
    </submittedName>
</protein>
<feature type="domain" description="CopC" evidence="6">
    <location>
        <begin position="42"/>
        <end position="131"/>
    </location>
</feature>
<proteinExistence type="predicted"/>
<keyword evidence="2" id="KW-0186">Copper</keyword>
<reference evidence="7" key="1">
    <citation type="submission" date="2021-03" db="EMBL/GenBank/DDBJ databases">
        <title>Leucobacter chromiisoli sp. nov., isolated from chromium-containing soil of chemical plant.</title>
        <authorList>
            <person name="Xu Z."/>
        </authorList>
    </citation>
    <scope>NUCLEOTIDE SEQUENCE</scope>
    <source>
        <strain evidence="7">A2</strain>
    </source>
</reference>
<evidence type="ECO:0000313" key="8">
    <source>
        <dbReference type="Proteomes" id="UP000664398"/>
    </source>
</evidence>
<evidence type="ECO:0000256" key="5">
    <source>
        <dbReference type="SAM" id="SignalP"/>
    </source>
</evidence>
<evidence type="ECO:0000256" key="2">
    <source>
        <dbReference type="ARBA" id="ARBA00023008"/>
    </source>
</evidence>
<feature type="chain" id="PRO_5037141697" evidence="5">
    <location>
        <begin position="42"/>
        <end position="233"/>
    </location>
</feature>
<evidence type="ECO:0000256" key="4">
    <source>
        <dbReference type="SAM" id="Phobius"/>
    </source>
</evidence>
<dbReference type="InterPro" id="IPR006311">
    <property type="entry name" value="TAT_signal"/>
</dbReference>
<dbReference type="GO" id="GO:0046688">
    <property type="term" value="P:response to copper ion"/>
    <property type="evidence" value="ECO:0007669"/>
    <property type="project" value="InterPro"/>
</dbReference>
<dbReference type="Gene3D" id="2.60.40.1220">
    <property type="match status" value="1"/>
</dbReference>
<dbReference type="PROSITE" id="PS51318">
    <property type="entry name" value="TAT"/>
    <property type="match status" value="1"/>
</dbReference>